<dbReference type="RefSeq" id="WP_160165104.1">
    <property type="nucleotide sequence ID" value="NZ_CP053627.1"/>
</dbReference>
<organism evidence="1 3">
    <name type="scientific">Xylella taiwanensis</name>
    <dbReference type="NCBI Taxonomy" id="1444770"/>
    <lineage>
        <taxon>Bacteria</taxon>
        <taxon>Pseudomonadati</taxon>
        <taxon>Pseudomonadota</taxon>
        <taxon>Gammaproteobacteria</taxon>
        <taxon>Lysobacterales</taxon>
        <taxon>Lysobacteraceae</taxon>
        <taxon>Xylella</taxon>
    </lineage>
</organism>
<dbReference type="Proteomes" id="UP001430701">
    <property type="component" value="Unassembled WGS sequence"/>
</dbReference>
<reference evidence="2" key="2">
    <citation type="submission" date="2021-11" db="EMBL/GenBank/DDBJ databases">
        <title>Genome sequence of Xylella taiwanensis PLS432.</title>
        <authorList>
            <person name="Weng L.-W."/>
            <person name="Su C.-C."/>
            <person name="Tsai C.-W."/>
            <person name="Kuo C.-H."/>
        </authorList>
    </citation>
    <scope>NUCLEOTIDE SEQUENCE</scope>
    <source>
        <strain evidence="2">PLS432</strain>
    </source>
</reference>
<dbReference type="STRING" id="1444770.AF72_00625"/>
<dbReference type="GeneID" id="68901907"/>
<gene>
    <name evidence="1" type="ORF">AF72_00625</name>
    <name evidence="2" type="ORF">LPH55_04330</name>
</gene>
<evidence type="ECO:0000313" key="1">
    <source>
        <dbReference type="EMBL" id="EWS79443.1"/>
    </source>
</evidence>
<dbReference type="AlphaFoldDB" id="Z9JN68"/>
<reference evidence="1 3" key="1">
    <citation type="journal article" date="2014" name="Genome Announc.">
        <title>Draft Genome Sequence of Xylella fastidiosa Pear Leaf Scorch Strain in Taiwan.</title>
        <authorList>
            <person name="Su C.C."/>
            <person name="Deng W.L."/>
            <person name="Jan F.J."/>
            <person name="Chang C.J."/>
            <person name="Huang H."/>
            <person name="Chen J."/>
        </authorList>
    </citation>
    <scope>NUCLEOTIDE SEQUENCE [LARGE SCALE GENOMIC DNA]</scope>
    <source>
        <strain evidence="1 3">PLS229</strain>
    </source>
</reference>
<protein>
    <submittedName>
        <fullName evidence="1">Uncharacterized protein</fullName>
    </submittedName>
</protein>
<sequence length="54" mass="5659">MMSGRSNTTVLALRARSVLSVCIRVIDPHGHAGKAAASLIVRNGCFFGHGVLPL</sequence>
<evidence type="ECO:0000313" key="4">
    <source>
        <dbReference type="Proteomes" id="UP001430701"/>
    </source>
</evidence>
<accession>Z9JN68</accession>
<dbReference type="Proteomes" id="UP000020406">
    <property type="component" value="Unassembled WGS sequence"/>
</dbReference>
<dbReference type="PATRIC" id="fig|1444770.3.peg.138"/>
<name>Z9JN68_9GAMM</name>
<evidence type="ECO:0000313" key="2">
    <source>
        <dbReference type="EMBL" id="MCD8472715.1"/>
    </source>
</evidence>
<comment type="caution">
    <text evidence="1">The sequence shown here is derived from an EMBL/GenBank/DDBJ whole genome shotgun (WGS) entry which is preliminary data.</text>
</comment>
<dbReference type="EMBL" id="JAJPPU010000002">
    <property type="protein sequence ID" value="MCD8472715.1"/>
    <property type="molecule type" value="Genomic_DNA"/>
</dbReference>
<keyword evidence="4" id="KW-1185">Reference proteome</keyword>
<proteinExistence type="predicted"/>
<dbReference type="EMBL" id="JDSQ01000001">
    <property type="protein sequence ID" value="EWS79443.1"/>
    <property type="molecule type" value="Genomic_DNA"/>
</dbReference>
<evidence type="ECO:0000313" key="3">
    <source>
        <dbReference type="Proteomes" id="UP000020406"/>
    </source>
</evidence>